<gene>
    <name evidence="1" type="ORF">MM171A00153_0059</name>
    <name evidence="2" type="ORF">MM171B00165_0006</name>
</gene>
<evidence type="ECO:0000313" key="1">
    <source>
        <dbReference type="EMBL" id="QJB01040.1"/>
    </source>
</evidence>
<dbReference type="EMBL" id="MT143704">
    <property type="protein sequence ID" value="QJB01040.1"/>
    <property type="molecule type" value="Genomic_DNA"/>
</dbReference>
<dbReference type="Gene3D" id="2.170.16.10">
    <property type="entry name" value="Hedgehog/Intein (Hint) domain"/>
    <property type="match status" value="1"/>
</dbReference>
<proteinExistence type="predicted"/>
<dbReference type="EMBL" id="MT143891">
    <property type="protein sequence ID" value="QJB04830.1"/>
    <property type="molecule type" value="Genomic_DNA"/>
</dbReference>
<name>A0A6M3M4C8_9ZZZZ</name>
<protein>
    <submittedName>
        <fullName evidence="1">Uncharacterized protein</fullName>
    </submittedName>
</protein>
<organism evidence="1">
    <name type="scientific">viral metagenome</name>
    <dbReference type="NCBI Taxonomy" id="1070528"/>
    <lineage>
        <taxon>unclassified sequences</taxon>
        <taxon>metagenomes</taxon>
        <taxon>organismal metagenomes</taxon>
    </lineage>
</organism>
<sequence length="222" mass="24420">MLRLVREDIQQGYLEDRTVEVGQVLLLRSVLPPGSPLYDLTVEEDASFTVNGLVVHNSNCRCSLFYDRAPSKKVKAVGRPPSLPALFQLPKAPPGLRHPTGVERAGVEQLRQQMNFWRRKISEAGAAGDLPAKARAIKMRRQVNDRLIKFLRSNKLYSPPALSVGEVISGKVVDEKLAAELFARGLDGATISTLDQADIDRLLKRVASSGSALDAQIKKVLK</sequence>
<dbReference type="InterPro" id="IPR030934">
    <property type="entry name" value="Intein_C"/>
</dbReference>
<dbReference type="PROSITE" id="PS50818">
    <property type="entry name" value="INTEIN_C_TER"/>
    <property type="match status" value="1"/>
</dbReference>
<reference evidence="1" key="1">
    <citation type="submission" date="2020-03" db="EMBL/GenBank/DDBJ databases">
        <title>The deep terrestrial virosphere.</title>
        <authorList>
            <person name="Holmfeldt K."/>
            <person name="Nilsson E."/>
            <person name="Simone D."/>
            <person name="Lopez-Fernandez M."/>
            <person name="Wu X."/>
            <person name="de Brujin I."/>
            <person name="Lundin D."/>
            <person name="Andersson A."/>
            <person name="Bertilsson S."/>
            <person name="Dopson M."/>
        </authorList>
    </citation>
    <scope>NUCLEOTIDE SEQUENCE</scope>
    <source>
        <strain evidence="1">MM171A00153</strain>
        <strain evidence="2">MM171B00165</strain>
    </source>
</reference>
<accession>A0A6M3M4C8</accession>
<evidence type="ECO:0000313" key="2">
    <source>
        <dbReference type="EMBL" id="QJB04830.1"/>
    </source>
</evidence>
<dbReference type="NCBIfam" id="TIGR01443">
    <property type="entry name" value="intein_Cterm"/>
    <property type="match status" value="1"/>
</dbReference>
<dbReference type="AlphaFoldDB" id="A0A6M3M4C8"/>